<dbReference type="EMBL" id="BPUR01000033">
    <property type="protein sequence ID" value="GJH21943.1"/>
    <property type="molecule type" value="Genomic_DNA"/>
</dbReference>
<organism evidence="1 2">
    <name type="scientific">Caballeronia novacaledonica</name>
    <dbReference type="NCBI Taxonomy" id="1544861"/>
    <lineage>
        <taxon>Bacteria</taxon>
        <taxon>Pseudomonadati</taxon>
        <taxon>Pseudomonadota</taxon>
        <taxon>Betaproteobacteria</taxon>
        <taxon>Burkholderiales</taxon>
        <taxon>Burkholderiaceae</taxon>
        <taxon>Caballeronia</taxon>
    </lineage>
</organism>
<reference evidence="1" key="1">
    <citation type="submission" date="2021-09" db="EMBL/GenBank/DDBJ databases">
        <title>Isolation and characterization of 3-chlorobenzoate degrading bacteria from soils in Shizuoka.</title>
        <authorList>
            <person name="Ifat A."/>
            <person name="Ogawa N."/>
            <person name="Kimbara K."/>
            <person name="Moriuchi R."/>
            <person name="Dohra H."/>
            <person name="Shintani M."/>
        </authorList>
    </citation>
    <scope>NUCLEOTIDE SEQUENCE</scope>
    <source>
        <strain evidence="1">19CS2-2</strain>
    </source>
</reference>
<keyword evidence="2" id="KW-1185">Reference proteome</keyword>
<comment type="caution">
    <text evidence="1">The sequence shown here is derived from an EMBL/GenBank/DDBJ whole genome shotgun (WGS) entry which is preliminary data.</text>
</comment>
<name>A0ACB5R3U9_9BURK</name>
<gene>
    <name evidence="1" type="ORF">CBA19CS22_35395</name>
</gene>
<accession>A0ACB5R3U9</accession>
<proteinExistence type="predicted"/>
<sequence length="78" mass="8642">MTKGRFRALLYWGLLVAVLLVGAFNVLNLNEAYGDGPPYYARTMNMDKWTDPLPALAAIDAVTVLLIAAVVYVARRTR</sequence>
<protein>
    <submittedName>
        <fullName evidence="1">Uncharacterized protein</fullName>
    </submittedName>
</protein>
<evidence type="ECO:0000313" key="1">
    <source>
        <dbReference type="EMBL" id="GJH21943.1"/>
    </source>
</evidence>
<dbReference type="Proteomes" id="UP001055013">
    <property type="component" value="Unassembled WGS sequence"/>
</dbReference>
<evidence type="ECO:0000313" key="2">
    <source>
        <dbReference type="Proteomes" id="UP001055013"/>
    </source>
</evidence>